<dbReference type="SUPFAM" id="SSF57667">
    <property type="entry name" value="beta-beta-alpha zinc fingers"/>
    <property type="match status" value="1"/>
</dbReference>
<evidence type="ECO:0008006" key="4">
    <source>
        <dbReference type="Google" id="ProtNLM"/>
    </source>
</evidence>
<name>A0A8S4ND01_OWEFU</name>
<organism evidence="2 3">
    <name type="scientific">Owenia fusiformis</name>
    <name type="common">Polychaete worm</name>
    <dbReference type="NCBI Taxonomy" id="6347"/>
    <lineage>
        <taxon>Eukaryota</taxon>
        <taxon>Metazoa</taxon>
        <taxon>Spiralia</taxon>
        <taxon>Lophotrochozoa</taxon>
        <taxon>Annelida</taxon>
        <taxon>Polychaeta</taxon>
        <taxon>Sedentaria</taxon>
        <taxon>Canalipalpata</taxon>
        <taxon>Sabellida</taxon>
        <taxon>Oweniida</taxon>
        <taxon>Oweniidae</taxon>
        <taxon>Owenia</taxon>
    </lineage>
</organism>
<protein>
    <recommendedName>
        <fullName evidence="4">C2H2-type domain-containing protein</fullName>
    </recommendedName>
</protein>
<dbReference type="Gene3D" id="3.30.160.60">
    <property type="entry name" value="Classic Zinc Finger"/>
    <property type="match status" value="1"/>
</dbReference>
<feature type="region of interest" description="Disordered" evidence="1">
    <location>
        <begin position="1"/>
        <end position="27"/>
    </location>
</feature>
<reference evidence="2" key="1">
    <citation type="submission" date="2022-03" db="EMBL/GenBank/DDBJ databases">
        <authorList>
            <person name="Martin C."/>
        </authorList>
    </citation>
    <scope>NUCLEOTIDE SEQUENCE</scope>
</reference>
<evidence type="ECO:0000313" key="2">
    <source>
        <dbReference type="EMBL" id="CAH1778435.1"/>
    </source>
</evidence>
<dbReference type="InterPro" id="IPR036236">
    <property type="entry name" value="Znf_C2H2_sf"/>
</dbReference>
<comment type="caution">
    <text evidence="2">The sequence shown here is derived from an EMBL/GenBank/DDBJ whole genome shotgun (WGS) entry which is preliminary data.</text>
</comment>
<evidence type="ECO:0000256" key="1">
    <source>
        <dbReference type="SAM" id="MobiDB-lite"/>
    </source>
</evidence>
<keyword evidence="3" id="KW-1185">Reference proteome</keyword>
<feature type="compositionally biased region" description="Low complexity" evidence="1">
    <location>
        <begin position="1"/>
        <end position="12"/>
    </location>
</feature>
<dbReference type="EMBL" id="CAIIXF020000002">
    <property type="protein sequence ID" value="CAH1778435.1"/>
    <property type="molecule type" value="Genomic_DNA"/>
</dbReference>
<dbReference type="Proteomes" id="UP000749559">
    <property type="component" value="Unassembled WGS sequence"/>
</dbReference>
<gene>
    <name evidence="2" type="ORF">OFUS_LOCUS5354</name>
</gene>
<sequence>FGFWQQQHQQQAAKKKGDGSTRLSKSQASASSNSVELYGIFTEDDTQFICCNIEFPSRGCFEYHEMVVHRKFCEVCHKRLDGEEMESLMNHGLLHTGVKPFQCGTCHKVIGTKAGLNFHLCRDVRCSICGVTVSFPNRHKHAKSHKE</sequence>
<evidence type="ECO:0000313" key="3">
    <source>
        <dbReference type="Proteomes" id="UP000749559"/>
    </source>
</evidence>
<dbReference type="AlphaFoldDB" id="A0A8S4ND01"/>
<accession>A0A8S4ND01</accession>
<feature type="non-terminal residue" evidence="2">
    <location>
        <position position="1"/>
    </location>
</feature>
<dbReference type="OrthoDB" id="3437960at2759"/>
<proteinExistence type="predicted"/>